<dbReference type="Pfam" id="PF07715">
    <property type="entry name" value="Plug"/>
    <property type="match status" value="1"/>
</dbReference>
<dbReference type="InterPro" id="IPR012910">
    <property type="entry name" value="Plug_dom"/>
</dbReference>
<dbReference type="SUPFAM" id="SSF49464">
    <property type="entry name" value="Carboxypeptidase regulatory domain-like"/>
    <property type="match status" value="1"/>
</dbReference>
<keyword evidence="9" id="KW-0675">Receptor</keyword>
<comment type="caution">
    <text evidence="9">The sequence shown here is derived from an EMBL/GenBank/DDBJ whole genome shotgun (WGS) entry which is preliminary data.</text>
</comment>
<evidence type="ECO:0000256" key="6">
    <source>
        <dbReference type="ARBA" id="ARBA00023237"/>
    </source>
</evidence>
<dbReference type="InterPro" id="IPR008969">
    <property type="entry name" value="CarboxyPept-like_regulatory"/>
</dbReference>
<evidence type="ECO:0000259" key="8">
    <source>
        <dbReference type="Pfam" id="PF07715"/>
    </source>
</evidence>
<accession>A0AAP2GLF5</accession>
<name>A0AAP2GLF5_9BACT</name>
<evidence type="ECO:0000256" key="2">
    <source>
        <dbReference type="ARBA" id="ARBA00022448"/>
    </source>
</evidence>
<proteinExistence type="inferred from homology"/>
<dbReference type="Gene3D" id="2.60.40.1120">
    <property type="entry name" value="Carboxypeptidase-like, regulatory domain"/>
    <property type="match status" value="1"/>
</dbReference>
<evidence type="ECO:0000313" key="9">
    <source>
        <dbReference type="EMBL" id="MBT1690560.1"/>
    </source>
</evidence>
<gene>
    <name evidence="9" type="ORF">KK078_28605</name>
</gene>
<comment type="subcellular location">
    <subcellularLocation>
        <location evidence="1 7">Cell outer membrane</location>
        <topology evidence="1 7">Multi-pass membrane protein</topology>
    </subcellularLocation>
</comment>
<keyword evidence="10" id="KW-1185">Reference proteome</keyword>
<sequence length="1118" mass="124200">MIPVLAILTCSGMALATETRGQEALDRRISLDVENQEMITLLTKIEEAAGVRFIYSPEVVPVHEKVSLKADNDELNLVLQRLFLPYAIAFEAVADQIVLRKQAVRTSVVMPEEQPLDRTITGKVMDETGSALPGVSVLVKGTTIGTVTDAEGLYTLKIPTAYESGVLLVSFIGYATQEIQLSERTQVDIQMEPDIRSLEEVVVVGASLKEKDLTGAVVNVSESTLRERPVASVNEALQGRAAGVYIRNNAQPGGDVTIKVRGNNSMQYGASPIYVVDGVVMERDFNMINLSDVASINVLKDASSTALYGSRGANGVVIVTTKKGKNGEGKITYDGWVGVQEFLNEDITLGANDMYNLRIDALENAPTVGEAYYNANPGATHDDFMRDIVLGQNRFADYELRAHAAGRNYNWLDKVTRSSAIQQNHVLGFSGGTDKGSYYISLGYLDQQGLMKSSGFKRYTGRINAEQSIKSWLKVGTNTSFSRTQEDLVDDQAFADARAANPMLSTDTTALYLAWGNNWDQDAENPVNTLRIAKDRNKNRVFSSNYLSVNPIEGLTIRTNLTVDFIDQEYYEYIPSDIQQSKRSGYAGQAKHNMDHVFNFQWDNSITYAKQFDQHSLTFLVTTSMSRNTFKWTNATGRGFPLDDFSYYGLGAAYDRNNFELGADYTRSALMSYLGRVNYEYDDRYMATITARIDGSSRFAPGHRWGVFPSVALGWNLANEGFLEDQELFDVIKLRAGYGRVGNQNIPDYAFYTRYNASYSNGTVVFRPNDLRGTWGLTWEKQDQLNVGVDLAVLNNRVTFTADYFNIVNSNLLMKRSLSTTTGFPSTIENVGEMTNRGVEFTANAAVVQTDDIRWNLSANLSVDKNKVTELYGNTDAIYNLGGFTNTDIQREGNFFKGESINTIYMLEFDRIIQESDMEYVRGLVTPGKTLRPGDILPKDQQKPGEVGYGVIDENDRVIIGKKDPKFYGGFSSVVSWKGLSLNALFTYSYGAKAVSWYYEQLMSGTGYTAAHKDMLDRWTPTNTDTNIPRASFDNGSRYSAGETSWGIQDASFLRLSTVTLSYDLPKTLIGRAGLTDARLYVTGNNLKTWTKYNGYDPENGDGYPTARMFVVGVNLGF</sequence>
<dbReference type="PROSITE" id="PS52016">
    <property type="entry name" value="TONB_DEPENDENT_REC_3"/>
    <property type="match status" value="1"/>
</dbReference>
<evidence type="ECO:0000313" key="10">
    <source>
        <dbReference type="Proteomes" id="UP001319180"/>
    </source>
</evidence>
<dbReference type="InterPro" id="IPR036942">
    <property type="entry name" value="Beta-barrel_TonB_sf"/>
</dbReference>
<dbReference type="GO" id="GO:0009279">
    <property type="term" value="C:cell outer membrane"/>
    <property type="evidence" value="ECO:0007669"/>
    <property type="project" value="UniProtKB-SubCell"/>
</dbReference>
<dbReference type="EMBL" id="JAHESC010000071">
    <property type="protein sequence ID" value="MBT1690560.1"/>
    <property type="molecule type" value="Genomic_DNA"/>
</dbReference>
<protein>
    <submittedName>
        <fullName evidence="9">TonB-dependent receptor</fullName>
    </submittedName>
</protein>
<feature type="domain" description="TonB-dependent receptor plug" evidence="8">
    <location>
        <begin position="210"/>
        <end position="316"/>
    </location>
</feature>
<keyword evidence="6 7" id="KW-0998">Cell outer membrane</keyword>
<evidence type="ECO:0000256" key="1">
    <source>
        <dbReference type="ARBA" id="ARBA00004571"/>
    </source>
</evidence>
<evidence type="ECO:0000256" key="3">
    <source>
        <dbReference type="ARBA" id="ARBA00022452"/>
    </source>
</evidence>
<dbReference type="InterPro" id="IPR023997">
    <property type="entry name" value="TonB-dep_OMP_SusC/RagA_CS"/>
</dbReference>
<dbReference type="Proteomes" id="UP001319180">
    <property type="component" value="Unassembled WGS sequence"/>
</dbReference>
<keyword evidence="5 7" id="KW-0472">Membrane</keyword>
<dbReference type="RefSeq" id="WP_254094077.1">
    <property type="nucleotide sequence ID" value="NZ_JAHESC010000071.1"/>
</dbReference>
<evidence type="ECO:0000256" key="4">
    <source>
        <dbReference type="ARBA" id="ARBA00022692"/>
    </source>
</evidence>
<dbReference type="NCBIfam" id="TIGR04057">
    <property type="entry name" value="SusC_RagA_signa"/>
    <property type="match status" value="1"/>
</dbReference>
<reference evidence="9 10" key="1">
    <citation type="submission" date="2021-05" db="EMBL/GenBank/DDBJ databases">
        <title>A Polyphasic approach of four new species of the genus Ohtaekwangia: Ohtaekwangia histidinii sp. nov., Ohtaekwangia cretensis sp. nov., Ohtaekwangia indiensis sp. nov., Ohtaekwangia reichenbachii sp. nov. from diverse environment.</title>
        <authorList>
            <person name="Octaviana S."/>
        </authorList>
    </citation>
    <scope>NUCLEOTIDE SEQUENCE [LARGE SCALE GENOMIC DNA]</scope>
    <source>
        <strain evidence="9 10">PWU37</strain>
    </source>
</reference>
<dbReference type="InterPro" id="IPR037066">
    <property type="entry name" value="Plug_dom_sf"/>
</dbReference>
<keyword evidence="3 7" id="KW-1134">Transmembrane beta strand</keyword>
<dbReference type="SUPFAM" id="SSF56935">
    <property type="entry name" value="Porins"/>
    <property type="match status" value="1"/>
</dbReference>
<evidence type="ECO:0000256" key="5">
    <source>
        <dbReference type="ARBA" id="ARBA00023136"/>
    </source>
</evidence>
<dbReference type="InterPro" id="IPR039426">
    <property type="entry name" value="TonB-dep_rcpt-like"/>
</dbReference>
<organism evidence="9 10">
    <name type="scientific">Dawidia soli</name>
    <dbReference type="NCBI Taxonomy" id="2782352"/>
    <lineage>
        <taxon>Bacteria</taxon>
        <taxon>Pseudomonadati</taxon>
        <taxon>Bacteroidota</taxon>
        <taxon>Cytophagia</taxon>
        <taxon>Cytophagales</taxon>
        <taxon>Chryseotaleaceae</taxon>
        <taxon>Dawidia</taxon>
    </lineage>
</organism>
<evidence type="ECO:0000256" key="7">
    <source>
        <dbReference type="PROSITE-ProRule" id="PRU01360"/>
    </source>
</evidence>
<comment type="similarity">
    <text evidence="7">Belongs to the TonB-dependent receptor family.</text>
</comment>
<dbReference type="Pfam" id="PF13715">
    <property type="entry name" value="CarbopepD_reg_2"/>
    <property type="match status" value="1"/>
</dbReference>
<keyword evidence="2 7" id="KW-0813">Transport</keyword>
<dbReference type="InterPro" id="IPR023996">
    <property type="entry name" value="TonB-dep_OMP_SusC/RagA"/>
</dbReference>
<dbReference type="AlphaFoldDB" id="A0AAP2GLF5"/>
<dbReference type="NCBIfam" id="TIGR04056">
    <property type="entry name" value="OMP_RagA_SusC"/>
    <property type="match status" value="1"/>
</dbReference>
<dbReference type="Gene3D" id="2.40.170.20">
    <property type="entry name" value="TonB-dependent receptor, beta-barrel domain"/>
    <property type="match status" value="1"/>
</dbReference>
<dbReference type="Gene3D" id="2.170.130.10">
    <property type="entry name" value="TonB-dependent receptor, plug domain"/>
    <property type="match status" value="1"/>
</dbReference>
<keyword evidence="4 7" id="KW-0812">Transmembrane</keyword>